<dbReference type="EMBL" id="CALNXK010000039">
    <property type="protein sequence ID" value="CAH3124339.1"/>
    <property type="molecule type" value="Genomic_DNA"/>
</dbReference>
<reference evidence="1 2" key="1">
    <citation type="submission" date="2022-05" db="EMBL/GenBank/DDBJ databases">
        <authorList>
            <consortium name="Genoscope - CEA"/>
            <person name="William W."/>
        </authorList>
    </citation>
    <scope>NUCLEOTIDE SEQUENCE [LARGE SCALE GENOMIC DNA]</scope>
</reference>
<feature type="non-terminal residue" evidence="1">
    <location>
        <position position="155"/>
    </location>
</feature>
<evidence type="ECO:0000313" key="1">
    <source>
        <dbReference type="EMBL" id="CAH3124339.1"/>
    </source>
</evidence>
<dbReference type="Proteomes" id="UP001159405">
    <property type="component" value="Unassembled WGS sequence"/>
</dbReference>
<accession>A0ABN8NX65</accession>
<name>A0ABN8NX65_9CNID</name>
<organism evidence="1 2">
    <name type="scientific">Porites lobata</name>
    <dbReference type="NCBI Taxonomy" id="104759"/>
    <lineage>
        <taxon>Eukaryota</taxon>
        <taxon>Metazoa</taxon>
        <taxon>Cnidaria</taxon>
        <taxon>Anthozoa</taxon>
        <taxon>Hexacorallia</taxon>
        <taxon>Scleractinia</taxon>
        <taxon>Fungiina</taxon>
        <taxon>Poritidae</taxon>
        <taxon>Porites</taxon>
    </lineage>
</organism>
<comment type="caution">
    <text evidence="1">The sequence shown here is derived from an EMBL/GenBank/DDBJ whole genome shotgun (WGS) entry which is preliminary data.</text>
</comment>
<proteinExistence type="predicted"/>
<sequence>WQNTQQKVNLDHSPHLRYSLRVLIDDNTDMASSALRRAMIQVAGERDIGSQTARMLLGKPLYSCTYSFLCVSLDGSRRVRTGDEDDENQGDQALDPSVLDHYATRANWQENNPEILNLNLVQFASAYHVTKRKPKHRKQEVIIRTFPIFSPNPSG</sequence>
<protein>
    <submittedName>
        <fullName evidence="1">Uncharacterized protein</fullName>
    </submittedName>
</protein>
<gene>
    <name evidence="1" type="ORF">PLOB_00030530</name>
</gene>
<evidence type="ECO:0000313" key="2">
    <source>
        <dbReference type="Proteomes" id="UP001159405"/>
    </source>
</evidence>
<feature type="non-terminal residue" evidence="1">
    <location>
        <position position="1"/>
    </location>
</feature>
<keyword evidence="2" id="KW-1185">Reference proteome</keyword>